<evidence type="ECO:0000313" key="8">
    <source>
        <dbReference type="Proteomes" id="UP001190700"/>
    </source>
</evidence>
<evidence type="ECO:0000256" key="2">
    <source>
        <dbReference type="ARBA" id="ARBA00022478"/>
    </source>
</evidence>
<sequence>MPSRSLRYTEELQSGDKLATLHGQKGVTLLCGAEDMPWIVHAGREVQLDAVISVVSLVKRGTTGQESEGAAGVSAAASSRRALVFHNSPALPLRTGALVDGRTGASFVDSAGAASKVSWGICRLCPLIRISSRKQFYTGSRGNASGSGRTRSARVKLGEMEMQVALA</sequence>
<feature type="domain" description="DNA-directed RNA polymerase subunit 2 hybrid-binding" evidence="6">
    <location>
        <begin position="6"/>
        <end position="79"/>
    </location>
</feature>
<dbReference type="PROSITE" id="PS01166">
    <property type="entry name" value="RNA_POL_BETA"/>
    <property type="match status" value="1"/>
</dbReference>
<protein>
    <recommendedName>
        <fullName evidence="1">DNA-directed RNA polymerase</fullName>
        <ecNumber evidence="1">2.7.7.6</ecNumber>
    </recommendedName>
</protein>
<reference evidence="7 8" key="1">
    <citation type="journal article" date="2015" name="Genome Biol. Evol.">
        <title>Comparative Genomics of a Bacterivorous Green Alga Reveals Evolutionary Causalities and Consequences of Phago-Mixotrophic Mode of Nutrition.</title>
        <authorList>
            <person name="Burns J.A."/>
            <person name="Paasch A."/>
            <person name="Narechania A."/>
            <person name="Kim E."/>
        </authorList>
    </citation>
    <scope>NUCLEOTIDE SEQUENCE [LARGE SCALE GENOMIC DNA]</scope>
    <source>
        <strain evidence="7 8">PLY_AMNH</strain>
    </source>
</reference>
<dbReference type="InterPro" id="IPR007120">
    <property type="entry name" value="DNA-dir_RNAP_su2_dom"/>
</dbReference>
<dbReference type="InterPro" id="IPR007121">
    <property type="entry name" value="RNA_pol_bsu_CS"/>
</dbReference>
<organism evidence="7 8">
    <name type="scientific">Cymbomonas tetramitiformis</name>
    <dbReference type="NCBI Taxonomy" id="36881"/>
    <lineage>
        <taxon>Eukaryota</taxon>
        <taxon>Viridiplantae</taxon>
        <taxon>Chlorophyta</taxon>
        <taxon>Pyramimonadophyceae</taxon>
        <taxon>Pyramimonadales</taxon>
        <taxon>Pyramimonadaceae</taxon>
        <taxon>Cymbomonas</taxon>
    </lineage>
</organism>
<dbReference type="InterPro" id="IPR037033">
    <property type="entry name" value="DNA-dir_RNAP_su2_hyb_sf"/>
</dbReference>
<keyword evidence="2" id="KW-0240">DNA-directed RNA polymerase</keyword>
<evidence type="ECO:0000259" key="6">
    <source>
        <dbReference type="Pfam" id="PF00562"/>
    </source>
</evidence>
<keyword evidence="4" id="KW-0548">Nucleotidyltransferase</keyword>
<dbReference type="GO" id="GO:0000428">
    <property type="term" value="C:DNA-directed RNA polymerase complex"/>
    <property type="evidence" value="ECO:0007669"/>
    <property type="project" value="UniProtKB-KW"/>
</dbReference>
<keyword evidence="8" id="KW-1185">Reference proteome</keyword>
<dbReference type="Proteomes" id="UP001190700">
    <property type="component" value="Unassembled WGS sequence"/>
</dbReference>
<evidence type="ECO:0000256" key="4">
    <source>
        <dbReference type="ARBA" id="ARBA00022695"/>
    </source>
</evidence>
<dbReference type="SUPFAM" id="SSF64484">
    <property type="entry name" value="beta and beta-prime subunits of DNA dependent RNA-polymerase"/>
    <property type="match status" value="1"/>
</dbReference>
<keyword evidence="5" id="KW-0804">Transcription</keyword>
<dbReference type="EC" id="2.7.7.6" evidence="1"/>
<dbReference type="AlphaFoldDB" id="A0AAE0C7G5"/>
<dbReference type="GO" id="GO:0006351">
    <property type="term" value="P:DNA-templated transcription"/>
    <property type="evidence" value="ECO:0007669"/>
    <property type="project" value="InterPro"/>
</dbReference>
<comment type="caution">
    <text evidence="7">The sequence shown here is derived from an EMBL/GenBank/DDBJ whole genome shotgun (WGS) entry which is preliminary data.</text>
</comment>
<gene>
    <name evidence="7" type="ORF">CYMTET_41469</name>
</gene>
<dbReference type="Pfam" id="PF00562">
    <property type="entry name" value="RNA_pol_Rpb2_6"/>
    <property type="match status" value="1"/>
</dbReference>
<accession>A0AAE0C7G5</accession>
<dbReference type="GO" id="GO:0003899">
    <property type="term" value="F:DNA-directed RNA polymerase activity"/>
    <property type="evidence" value="ECO:0007669"/>
    <property type="project" value="UniProtKB-EC"/>
</dbReference>
<evidence type="ECO:0000313" key="7">
    <source>
        <dbReference type="EMBL" id="KAK3249094.1"/>
    </source>
</evidence>
<dbReference type="Gene3D" id="2.40.270.10">
    <property type="entry name" value="DNA-directed RNA polymerase, subunit 2, domain 6"/>
    <property type="match status" value="1"/>
</dbReference>
<dbReference type="GO" id="GO:0003677">
    <property type="term" value="F:DNA binding"/>
    <property type="evidence" value="ECO:0007669"/>
    <property type="project" value="InterPro"/>
</dbReference>
<name>A0AAE0C7G5_9CHLO</name>
<evidence type="ECO:0000256" key="5">
    <source>
        <dbReference type="ARBA" id="ARBA00023163"/>
    </source>
</evidence>
<keyword evidence="3" id="KW-0808">Transferase</keyword>
<dbReference type="EMBL" id="LGRX02027588">
    <property type="protein sequence ID" value="KAK3249094.1"/>
    <property type="molecule type" value="Genomic_DNA"/>
</dbReference>
<evidence type="ECO:0000256" key="3">
    <source>
        <dbReference type="ARBA" id="ARBA00022679"/>
    </source>
</evidence>
<evidence type="ECO:0000256" key="1">
    <source>
        <dbReference type="ARBA" id="ARBA00012418"/>
    </source>
</evidence>
<proteinExistence type="predicted"/>